<accession>A0AA88WZQ1</accession>
<evidence type="ECO:0000256" key="1">
    <source>
        <dbReference type="ARBA" id="ARBA00010343"/>
    </source>
</evidence>
<dbReference type="EMBL" id="JAVXUP010000373">
    <property type="protein sequence ID" value="KAK3029630.1"/>
    <property type="molecule type" value="Genomic_DNA"/>
</dbReference>
<dbReference type="GO" id="GO:0003677">
    <property type="term" value="F:DNA binding"/>
    <property type="evidence" value="ECO:0007669"/>
    <property type="project" value="InterPro"/>
</dbReference>
<evidence type="ECO:0000256" key="2">
    <source>
        <dbReference type="ARBA" id="ARBA00022990"/>
    </source>
</evidence>
<reference evidence="4" key="1">
    <citation type="submission" date="2022-12" db="EMBL/GenBank/DDBJ databases">
        <title>Draft genome assemblies for two species of Escallonia (Escalloniales).</title>
        <authorList>
            <person name="Chanderbali A."/>
            <person name="Dervinis C."/>
            <person name="Anghel I."/>
            <person name="Soltis D."/>
            <person name="Soltis P."/>
            <person name="Zapata F."/>
        </authorList>
    </citation>
    <scope>NUCLEOTIDE SEQUENCE</scope>
    <source>
        <strain evidence="4">UCBG64.0493</strain>
        <tissue evidence="4">Leaf</tissue>
    </source>
</reference>
<dbReference type="Gene3D" id="1.10.20.10">
    <property type="entry name" value="Histone, subunit A"/>
    <property type="match status" value="1"/>
</dbReference>
<name>A0AA88WZQ1_9ASTE</name>
<keyword evidence="2" id="KW-0007">Acetylation</keyword>
<dbReference type="AlphaFoldDB" id="A0AA88WZQ1"/>
<feature type="domain" description="Core Histone H2A/H2B/H3" evidence="3">
    <location>
        <begin position="92"/>
        <end position="138"/>
    </location>
</feature>
<dbReference type="PROSITE" id="PS00322">
    <property type="entry name" value="HISTONE_H3_1"/>
    <property type="match status" value="1"/>
</dbReference>
<keyword evidence="5" id="KW-1185">Reference proteome</keyword>
<dbReference type="SUPFAM" id="SSF47113">
    <property type="entry name" value="Histone-fold"/>
    <property type="match status" value="1"/>
</dbReference>
<dbReference type="GO" id="GO:0000786">
    <property type="term" value="C:nucleosome"/>
    <property type="evidence" value="ECO:0007669"/>
    <property type="project" value="InterPro"/>
</dbReference>
<comment type="similarity">
    <text evidence="1">Belongs to the histone H3 family.</text>
</comment>
<dbReference type="InterPro" id="IPR009072">
    <property type="entry name" value="Histone-fold"/>
</dbReference>
<gene>
    <name evidence="4" type="ORF">RJ639_037947</name>
</gene>
<protein>
    <recommendedName>
        <fullName evidence="3">Core Histone H2A/H2B/H3 domain-containing protein</fullName>
    </recommendedName>
</protein>
<dbReference type="Pfam" id="PF00125">
    <property type="entry name" value="Histone"/>
    <property type="match status" value="1"/>
</dbReference>
<dbReference type="SMART" id="SM00428">
    <property type="entry name" value="H3"/>
    <property type="match status" value="1"/>
</dbReference>
<organism evidence="4 5">
    <name type="scientific">Escallonia herrerae</name>
    <dbReference type="NCBI Taxonomy" id="1293975"/>
    <lineage>
        <taxon>Eukaryota</taxon>
        <taxon>Viridiplantae</taxon>
        <taxon>Streptophyta</taxon>
        <taxon>Embryophyta</taxon>
        <taxon>Tracheophyta</taxon>
        <taxon>Spermatophyta</taxon>
        <taxon>Magnoliopsida</taxon>
        <taxon>eudicotyledons</taxon>
        <taxon>Gunneridae</taxon>
        <taxon>Pentapetalae</taxon>
        <taxon>asterids</taxon>
        <taxon>campanulids</taxon>
        <taxon>Escalloniales</taxon>
        <taxon>Escalloniaceae</taxon>
        <taxon>Escallonia</taxon>
    </lineage>
</organism>
<proteinExistence type="inferred from homology"/>
<sequence length="149" mass="16550">MADVVVLSEKTCLVVAVGLIQMPHTKQTVRKSNAGKAPRKQLVCSSDWMGGEPSQLQTRNFCALVCYKTHNPFVFKVLRTLISVSDVELITIRKSDLRFHSHAILAVAEAAEAYLVELLEDTNLCNICAKRVTIMSKTCSMLRELGERA</sequence>
<evidence type="ECO:0000259" key="3">
    <source>
        <dbReference type="Pfam" id="PF00125"/>
    </source>
</evidence>
<dbReference type="InterPro" id="IPR000164">
    <property type="entry name" value="Histone_H3/CENP-A"/>
</dbReference>
<dbReference type="GO" id="GO:0046982">
    <property type="term" value="F:protein heterodimerization activity"/>
    <property type="evidence" value="ECO:0007669"/>
    <property type="project" value="InterPro"/>
</dbReference>
<dbReference type="InterPro" id="IPR007125">
    <property type="entry name" value="H2A/H2B/H3"/>
</dbReference>
<dbReference type="Proteomes" id="UP001188597">
    <property type="component" value="Unassembled WGS sequence"/>
</dbReference>
<dbReference type="PANTHER" id="PTHR11426">
    <property type="entry name" value="HISTONE H3"/>
    <property type="match status" value="1"/>
</dbReference>
<evidence type="ECO:0000313" key="4">
    <source>
        <dbReference type="EMBL" id="KAK3029630.1"/>
    </source>
</evidence>
<comment type="caution">
    <text evidence="4">The sequence shown here is derived from an EMBL/GenBank/DDBJ whole genome shotgun (WGS) entry which is preliminary data.</text>
</comment>
<evidence type="ECO:0000313" key="5">
    <source>
        <dbReference type="Proteomes" id="UP001188597"/>
    </source>
</evidence>
<dbReference type="GO" id="GO:0030527">
    <property type="term" value="F:structural constituent of chromatin"/>
    <property type="evidence" value="ECO:0007669"/>
    <property type="project" value="InterPro"/>
</dbReference>